<protein>
    <recommendedName>
        <fullName evidence="6">Protein kinase domain-containing protein</fullName>
    </recommendedName>
</protein>
<feature type="domain" description="Protein kinase" evidence="6">
    <location>
        <begin position="1"/>
        <end position="261"/>
    </location>
</feature>
<dbReference type="SUPFAM" id="SSF56112">
    <property type="entry name" value="Protein kinase-like (PK-like)"/>
    <property type="match status" value="1"/>
</dbReference>
<evidence type="ECO:0000256" key="2">
    <source>
        <dbReference type="ARBA" id="ARBA00022741"/>
    </source>
</evidence>
<dbReference type="InterPro" id="IPR000719">
    <property type="entry name" value="Prot_kinase_dom"/>
</dbReference>
<evidence type="ECO:0000256" key="1">
    <source>
        <dbReference type="ARBA" id="ARBA00022679"/>
    </source>
</evidence>
<dbReference type="RefSeq" id="WP_229991704.1">
    <property type="nucleotide sequence ID" value="NZ_BMSJ01000012.1"/>
</dbReference>
<evidence type="ECO:0000256" key="4">
    <source>
        <dbReference type="ARBA" id="ARBA00022840"/>
    </source>
</evidence>
<feature type="region of interest" description="Disordered" evidence="5">
    <location>
        <begin position="161"/>
        <end position="187"/>
    </location>
</feature>
<dbReference type="PANTHER" id="PTHR43289:SF34">
    <property type="entry name" value="SERINE_THREONINE-PROTEIN KINASE YBDM-RELATED"/>
    <property type="match status" value="1"/>
</dbReference>
<dbReference type="GO" id="GO:0004674">
    <property type="term" value="F:protein serine/threonine kinase activity"/>
    <property type="evidence" value="ECO:0007669"/>
    <property type="project" value="TreeGrafter"/>
</dbReference>
<reference evidence="7 8" key="1">
    <citation type="journal article" date="2014" name="Int. J. Syst. Evol. Microbiol.">
        <title>Complete genome sequence of Corynebacterium casei LMG S-19264T (=DSM 44701T), isolated from a smear-ripened cheese.</title>
        <authorList>
            <consortium name="US DOE Joint Genome Institute (JGI-PGF)"/>
            <person name="Walter F."/>
            <person name="Albersmeier A."/>
            <person name="Kalinowski J."/>
            <person name="Ruckert C."/>
        </authorList>
    </citation>
    <scope>NUCLEOTIDE SEQUENCE [LARGE SCALE GENOMIC DNA]</scope>
    <source>
        <strain evidence="7 8">JCM 4205</strain>
    </source>
</reference>
<dbReference type="PANTHER" id="PTHR43289">
    <property type="entry name" value="MITOGEN-ACTIVATED PROTEIN KINASE KINASE KINASE 20-RELATED"/>
    <property type="match status" value="1"/>
</dbReference>
<dbReference type="GO" id="GO:0005524">
    <property type="term" value="F:ATP binding"/>
    <property type="evidence" value="ECO:0007669"/>
    <property type="project" value="UniProtKB-KW"/>
</dbReference>
<dbReference type="Proteomes" id="UP000642014">
    <property type="component" value="Unassembled WGS sequence"/>
</dbReference>
<dbReference type="SMART" id="SM00220">
    <property type="entry name" value="S_TKc"/>
    <property type="match status" value="1"/>
</dbReference>
<evidence type="ECO:0000313" key="8">
    <source>
        <dbReference type="Proteomes" id="UP000642014"/>
    </source>
</evidence>
<organism evidence="7 8">
    <name type="scientific">Streptomyces cinereoruber</name>
    <dbReference type="NCBI Taxonomy" id="67260"/>
    <lineage>
        <taxon>Bacteria</taxon>
        <taxon>Bacillati</taxon>
        <taxon>Actinomycetota</taxon>
        <taxon>Actinomycetes</taxon>
        <taxon>Kitasatosporales</taxon>
        <taxon>Streptomycetaceae</taxon>
        <taxon>Streptomyces</taxon>
    </lineage>
</organism>
<accession>A0AAV4KPA2</accession>
<proteinExistence type="predicted"/>
<sequence>MEPLRHDDPPWAGSHVLLGRLDADSERAVPVRRFVARSADGDRDLLVSLPRPDADPARWAVEAEGARRLSLPGFLPVTEVGGTAELPWCATPYVPALPLPAALRAHGGPLPEPFVRFLGAALARALATAHARGVTHAGLSPAAVLLTTDGPRASCFGAVRAAGPDGERRDGPPGLDPGCLAPEQAAGGRPRPLGDVYALGAVLAHAATGHTVPERDEIPVPLRSLVTACLSRDPATRPQAHQVLALLEPNTRWEPVAHPVAGPRPRGAHPATVLDAPPHPATVLDGADGPGPLPALVVAALARQAARVLAAELPAPAPGHPAPGSPRPTALD</sequence>
<keyword evidence="2" id="KW-0547">Nucleotide-binding</keyword>
<feature type="region of interest" description="Disordered" evidence="5">
    <location>
        <begin position="312"/>
        <end position="332"/>
    </location>
</feature>
<dbReference type="AlphaFoldDB" id="A0AAV4KPA2"/>
<feature type="compositionally biased region" description="Low complexity" evidence="5">
    <location>
        <begin position="172"/>
        <end position="182"/>
    </location>
</feature>
<gene>
    <name evidence="7" type="ORF">GCM10010497_54980</name>
</gene>
<name>A0AAV4KPA2_9ACTN</name>
<evidence type="ECO:0000313" key="7">
    <source>
        <dbReference type="EMBL" id="GGR44584.1"/>
    </source>
</evidence>
<dbReference type="EMBL" id="BMSJ01000012">
    <property type="protein sequence ID" value="GGR44584.1"/>
    <property type="molecule type" value="Genomic_DNA"/>
</dbReference>
<evidence type="ECO:0000259" key="6">
    <source>
        <dbReference type="PROSITE" id="PS50011"/>
    </source>
</evidence>
<dbReference type="GeneID" id="95455241"/>
<keyword evidence="1" id="KW-0808">Transferase</keyword>
<dbReference type="Gene3D" id="1.10.510.10">
    <property type="entry name" value="Transferase(Phosphotransferase) domain 1"/>
    <property type="match status" value="1"/>
</dbReference>
<comment type="caution">
    <text evidence="7">The sequence shown here is derived from an EMBL/GenBank/DDBJ whole genome shotgun (WGS) entry which is preliminary data.</text>
</comment>
<evidence type="ECO:0000256" key="5">
    <source>
        <dbReference type="SAM" id="MobiDB-lite"/>
    </source>
</evidence>
<keyword evidence="3" id="KW-0418">Kinase</keyword>
<feature type="compositionally biased region" description="Pro residues" evidence="5">
    <location>
        <begin position="315"/>
        <end position="326"/>
    </location>
</feature>
<dbReference type="PROSITE" id="PS50011">
    <property type="entry name" value="PROTEIN_KINASE_DOM"/>
    <property type="match status" value="1"/>
</dbReference>
<dbReference type="InterPro" id="IPR011009">
    <property type="entry name" value="Kinase-like_dom_sf"/>
</dbReference>
<keyword evidence="4" id="KW-0067">ATP-binding</keyword>
<evidence type="ECO:0000256" key="3">
    <source>
        <dbReference type="ARBA" id="ARBA00022777"/>
    </source>
</evidence>